<keyword evidence="6" id="KW-0805">Transcription regulation</keyword>
<feature type="region of interest" description="Disordered" evidence="10">
    <location>
        <begin position="1"/>
        <end position="67"/>
    </location>
</feature>
<evidence type="ECO:0000256" key="5">
    <source>
        <dbReference type="ARBA" id="ARBA00022840"/>
    </source>
</evidence>
<keyword evidence="9" id="KW-0539">Nucleus</keyword>
<dbReference type="Gene3D" id="2.40.50.40">
    <property type="match status" value="2"/>
</dbReference>
<dbReference type="GO" id="GO:0005524">
    <property type="term" value="F:ATP binding"/>
    <property type="evidence" value="ECO:0007669"/>
    <property type="project" value="UniProtKB-KW"/>
</dbReference>
<keyword evidence="4" id="KW-0378">Hydrolase</keyword>
<evidence type="ECO:0000256" key="8">
    <source>
        <dbReference type="ARBA" id="ARBA00023163"/>
    </source>
</evidence>
<dbReference type="Proteomes" id="UP000007879">
    <property type="component" value="Unassembled WGS sequence"/>
</dbReference>
<feature type="domain" description="Helicase ATP-binding" evidence="12">
    <location>
        <begin position="1035"/>
        <end position="1209"/>
    </location>
</feature>
<feature type="compositionally biased region" description="Polar residues" evidence="10">
    <location>
        <begin position="1915"/>
        <end position="1925"/>
    </location>
</feature>
<dbReference type="InterPro" id="IPR049730">
    <property type="entry name" value="SNF2/RAD54-like_C"/>
</dbReference>
<dbReference type="RefSeq" id="XP_019853034.1">
    <property type="nucleotide sequence ID" value="XM_019997475.1"/>
</dbReference>
<feature type="region of interest" description="Disordered" evidence="10">
    <location>
        <begin position="305"/>
        <end position="383"/>
    </location>
</feature>
<dbReference type="SMART" id="SM00490">
    <property type="entry name" value="HELICc"/>
    <property type="match status" value="1"/>
</dbReference>
<dbReference type="GO" id="GO:0003677">
    <property type="term" value="F:DNA binding"/>
    <property type="evidence" value="ECO:0007669"/>
    <property type="project" value="UniProtKB-KW"/>
</dbReference>
<dbReference type="PANTHER" id="PTHR46850">
    <property type="entry name" value="CHROMODOMAIN-HELICASE-DNA-BINDING PROTEIN 9"/>
    <property type="match status" value="1"/>
</dbReference>
<reference evidence="14" key="2">
    <citation type="submission" date="2024-06" db="UniProtKB">
        <authorList>
            <consortium name="EnsemblMetazoa"/>
        </authorList>
    </citation>
    <scope>IDENTIFICATION</scope>
</reference>
<feature type="compositionally biased region" description="Polar residues" evidence="10">
    <location>
        <begin position="547"/>
        <end position="562"/>
    </location>
</feature>
<keyword evidence="3" id="KW-0547">Nucleotide-binding</keyword>
<keyword evidence="5" id="KW-0067">ATP-binding</keyword>
<dbReference type="FunFam" id="3.40.50.300:FF:000015">
    <property type="entry name" value="chromodomain-helicase-DNA-binding protein 9 isoform X1"/>
    <property type="match status" value="1"/>
</dbReference>
<dbReference type="SUPFAM" id="SSF52540">
    <property type="entry name" value="P-loop containing nucleoside triphosphate hydrolases"/>
    <property type="match status" value="2"/>
</dbReference>
<evidence type="ECO:0000256" key="7">
    <source>
        <dbReference type="ARBA" id="ARBA00023125"/>
    </source>
</evidence>
<feature type="compositionally biased region" description="Basic residues" evidence="10">
    <location>
        <begin position="697"/>
        <end position="708"/>
    </location>
</feature>
<name>A0AAN0J7N3_AMPQE</name>
<dbReference type="InterPro" id="IPR038718">
    <property type="entry name" value="SNF2-like_sf"/>
</dbReference>
<feature type="compositionally biased region" description="Polar residues" evidence="10">
    <location>
        <begin position="328"/>
        <end position="357"/>
    </location>
</feature>
<dbReference type="Gene3D" id="3.40.50.300">
    <property type="entry name" value="P-loop containing nucleotide triphosphate hydrolases"/>
    <property type="match status" value="1"/>
</dbReference>
<evidence type="ECO:0000313" key="14">
    <source>
        <dbReference type="EnsemblMetazoa" id="XP_019853034.1"/>
    </source>
</evidence>
<dbReference type="Gene3D" id="1.10.10.60">
    <property type="entry name" value="Homeodomain-like"/>
    <property type="match status" value="1"/>
</dbReference>
<feature type="compositionally biased region" description="Low complexity" evidence="10">
    <location>
        <begin position="563"/>
        <end position="578"/>
    </location>
</feature>
<dbReference type="GO" id="GO:0005634">
    <property type="term" value="C:nucleus"/>
    <property type="evidence" value="ECO:0007669"/>
    <property type="project" value="UniProtKB-SubCell"/>
</dbReference>
<accession>A0AAN0J7N3</accession>
<feature type="domain" description="Chromo" evidence="11">
    <location>
        <begin position="935"/>
        <end position="988"/>
    </location>
</feature>
<dbReference type="SMART" id="SM00298">
    <property type="entry name" value="CHROMO"/>
    <property type="match status" value="2"/>
</dbReference>
<keyword evidence="7" id="KW-0238">DNA-binding</keyword>
<feature type="compositionally biased region" description="Low complexity" evidence="10">
    <location>
        <begin position="359"/>
        <end position="383"/>
    </location>
</feature>
<dbReference type="Pfam" id="PF00176">
    <property type="entry name" value="SNF2-rel_dom"/>
    <property type="match status" value="1"/>
</dbReference>
<feature type="compositionally biased region" description="Polar residues" evidence="10">
    <location>
        <begin position="84"/>
        <end position="93"/>
    </location>
</feature>
<feature type="domain" description="Helicase C-terminal" evidence="13">
    <location>
        <begin position="1344"/>
        <end position="1500"/>
    </location>
</feature>
<dbReference type="KEGG" id="aqu:100633596"/>
<dbReference type="Gene3D" id="3.40.50.10810">
    <property type="entry name" value="Tandem AAA-ATPase domain"/>
    <property type="match status" value="1"/>
</dbReference>
<protein>
    <recommendedName>
        <fullName evidence="16">DNA helicase</fullName>
    </recommendedName>
</protein>
<dbReference type="CDD" id="cd18668">
    <property type="entry name" value="CD1_tandem_CHD5-9_like"/>
    <property type="match status" value="1"/>
</dbReference>
<dbReference type="FunFam" id="2.40.50.40:FF:000001">
    <property type="entry name" value="chromodomain-helicase-DNA-binding protein 8 isoform X4"/>
    <property type="match status" value="1"/>
</dbReference>
<dbReference type="PANTHER" id="PTHR46850:SF1">
    <property type="entry name" value="CHROMODOMAIN-HELICASE-DNA-BINDING PROTEIN 9"/>
    <property type="match status" value="1"/>
</dbReference>
<feature type="compositionally biased region" description="Basic residues" evidence="10">
    <location>
        <begin position="748"/>
        <end position="759"/>
    </location>
</feature>
<evidence type="ECO:0000259" key="11">
    <source>
        <dbReference type="PROSITE" id="PS50013"/>
    </source>
</evidence>
<feature type="compositionally biased region" description="Low complexity" evidence="10">
    <location>
        <begin position="307"/>
        <end position="327"/>
    </location>
</feature>
<feature type="compositionally biased region" description="Low complexity" evidence="10">
    <location>
        <begin position="49"/>
        <end position="67"/>
    </location>
</feature>
<dbReference type="InterPro" id="IPR023780">
    <property type="entry name" value="Chromo_domain"/>
</dbReference>
<dbReference type="GO" id="GO:0016787">
    <property type="term" value="F:hydrolase activity"/>
    <property type="evidence" value="ECO:0007669"/>
    <property type="project" value="UniProtKB-KW"/>
</dbReference>
<dbReference type="CDD" id="cd18793">
    <property type="entry name" value="SF2_C_SNF"/>
    <property type="match status" value="1"/>
</dbReference>
<dbReference type="EnsemblMetazoa" id="XM_019997475.1">
    <property type="protein sequence ID" value="XP_019853034.1"/>
    <property type="gene ID" value="LOC100633596"/>
</dbReference>
<feature type="region of interest" description="Disordered" evidence="10">
    <location>
        <begin position="1853"/>
        <end position="1931"/>
    </location>
</feature>
<dbReference type="FunFam" id="3.40.50.10810:FF:000003">
    <property type="entry name" value="chromodomain-helicase-DNA-binding protein 8 isoform X4"/>
    <property type="match status" value="1"/>
</dbReference>
<evidence type="ECO:0000256" key="9">
    <source>
        <dbReference type="ARBA" id="ARBA00023242"/>
    </source>
</evidence>
<keyword evidence="8" id="KW-0804">Transcription</keyword>
<dbReference type="PROSITE" id="PS51192">
    <property type="entry name" value="HELICASE_ATP_BIND_1"/>
    <property type="match status" value="1"/>
</dbReference>
<dbReference type="Pfam" id="PF00385">
    <property type="entry name" value="Chromo"/>
    <property type="match status" value="2"/>
</dbReference>
<dbReference type="Pfam" id="PF00271">
    <property type="entry name" value="Helicase_C"/>
    <property type="match status" value="1"/>
</dbReference>
<evidence type="ECO:0008006" key="16">
    <source>
        <dbReference type="Google" id="ProtNLM"/>
    </source>
</evidence>
<dbReference type="PROSITE" id="PS51194">
    <property type="entry name" value="HELICASE_CTER"/>
    <property type="match status" value="1"/>
</dbReference>
<feature type="region of interest" description="Disordered" evidence="10">
    <location>
        <begin position="497"/>
        <end position="582"/>
    </location>
</feature>
<dbReference type="InterPro" id="IPR001650">
    <property type="entry name" value="Helicase_C-like"/>
</dbReference>
<feature type="compositionally biased region" description="Polar residues" evidence="10">
    <location>
        <begin position="25"/>
        <end position="47"/>
    </location>
</feature>
<dbReference type="CDD" id="cd17995">
    <property type="entry name" value="DEXHc_CHD6_7_8_9"/>
    <property type="match status" value="1"/>
</dbReference>
<evidence type="ECO:0000259" key="12">
    <source>
        <dbReference type="PROSITE" id="PS51192"/>
    </source>
</evidence>
<sequence>MADASVSSINDDTSSQSNTDTTSDPLSSKTETGPTFTVPSFPLTQALMSGDTSTSSSIGTAPSTDNVNITSSINSNVIINEDTPSLSSTQSQVPSLSTPLTPQSQPPSIDVHTVSVNGSTPASEPLLTSAPIISSIAHSLPQSVGTALEGLGDAPTSSVSPVLNNPQANVTKPSVSLNVGSTPLIAGPAVLQSTTPNTNNTHLLVTQGPVPIHTQPGKVAPVTSVGGQVVSAILTPITSVKPVGTAGGVTATTVSPKPALPIKVAKTVGATPLVKKVSLPVTGAKGSLPSTTNITLADILPHMIAMSSSSSSPPGTGTNTPPLSNTPKTQIGKTGQTSSLLVSSGVKPSQGGSSVTLVTPKSIRTSSTSTTPTSSGVPSTSNTPLSKNDLQLLAFLQSNLPHLSHVQESIKSIIQNNIILQSMKSSLLPSTTATTVTGSTLLSPVKSTAQAPSSVPPVTLSIGTTSVPSSTLSATTPTSQLQRKPVLAQVIGSNSSLKNVSSVSPSLSSPAVVTAKEQPPTSAASHGVKTTPPSSTKLLISPGAVPIQSQSNTQKGEASIVSTPPKTTTTPTNTSPIPDLSLHMAPPSNLTPLDVDLDDVEIKEEPLDVGQPVVPLELPSFLSDHTYCIYNPTVPSLPRQLPEYVVTIPSERLSYAPEVPDSPRTLFKLLKVLPKKVSGSSRPKSSTLKSFTPIGRIGKRPSSRKRKTPIPSKRLSRAMHNADSEDESFGSGTPDVSDGDTPDDSSTRRRSQRIKGQRKHYVDDVSISDEETLDDIMQPPPRKTGFYGYTGPPDDESDYDEGLMVGGMKGGKSSRYKKSITINPTEGFQYSDIYVDAPAEEANVVEKILSHRMRPNTNTGTGASDDGAKKQGEFIEEYLVKYKNYSYIHAEWATFDKLLRGDKRFDGKVKRYKQKQAQMGIFANIDDEPFNPDYTVADRILDLASQVESSGEKVIHYLVKWKSLPYEDSTWELEENVDVGVIEKFLQYSTMPPEEELQYIRRPPPNRFKPIKESSHYKGDNLLRPYQLEGLNWLLFNWYTRQNCILADEMGLGKTVQSIALILEIIDAGIRGPFLVIAPLSTISNWQREFETWSNLNVIIYHGSAYSRRMIQEYELYFRDQSGKIIIDAYKFNVIVTTYEVLLSDNSELKNILWRAVIIDEAHRLKNKNCKMLEGLRELHMEHRVLLTGTPLQNSVDELFSLLNFLEPSQFPSLQLFLQQFGDLKTEEQVEELQTVLKPMMLRRLKEDVEKSLAPKEETIIEIELTAIQKQYYRAILERNFTFLTKGSNTVPNLLNTMMELRKCCNHPFLIAGAELKIVEDFQVHFPNRHISESLIQASGKLVLVDKLLPKLREKGHKVLIFSQMVKCLDILEDYLRMKGYMYERIDGQVRGTLRQAAIDRFSKPEYDRFVFLLCTRAGGLGINLTAADTVIIYDSDWNPQNDIQAQARCHRIGQNKMVKVYRLITTNSYEREMFDRASLKLGLDKAVLQSMNTQQQASGPPQLSKSEIENLLKRGAYSTIMDSDDAANQFCEEDIDQILERRTQVIQLESEGKGSTFSKASFVSDGATDIHIDDPDFWQKWAKKANLNLDQLAKKDNLVMDEPRVRRQVRRYGDEMLETIVDMDESQEEILDILPSRGKKGWTKLECFKIEKALLVYGWGQWVDILAGCNFKKRQLNIRDIENISRTMLIYCLHNFSGDEKVKVYIHQMIDPSIQTEDHSDDSSTHSGYFTGFTEEDYLALMAKDPETLFQEESYMKHLRRHSTKILLRVRQLHLIRWQIMKPYIKQIKAGAFAKDLDFVPPKPEEDPPVPWWNSLCDVSLLVGIVKHGYEQFRQWRSDRSLCFWELVGEQQQQTQQQSTPQTRQSKKKRLSKATPSKDSFLEGESEGEEELFELDDDEIDNPGGEESDEGSPNGPQAPQQPKLTTVIRK</sequence>
<dbReference type="InterPro" id="IPR016197">
    <property type="entry name" value="Chromo-like_dom_sf"/>
</dbReference>
<feature type="compositionally biased region" description="Low complexity" evidence="10">
    <location>
        <begin position="1"/>
        <end position="24"/>
    </location>
</feature>
<evidence type="ECO:0000256" key="3">
    <source>
        <dbReference type="ARBA" id="ARBA00022741"/>
    </source>
</evidence>
<evidence type="ECO:0000256" key="10">
    <source>
        <dbReference type="SAM" id="MobiDB-lite"/>
    </source>
</evidence>
<evidence type="ECO:0000313" key="15">
    <source>
        <dbReference type="Proteomes" id="UP000007879"/>
    </source>
</evidence>
<feature type="compositionally biased region" description="Low complexity" evidence="10">
    <location>
        <begin position="94"/>
        <end position="107"/>
    </location>
</feature>
<evidence type="ECO:0000259" key="13">
    <source>
        <dbReference type="PROSITE" id="PS51194"/>
    </source>
</evidence>
<feature type="compositionally biased region" description="Acidic residues" evidence="10">
    <location>
        <begin position="1883"/>
        <end position="1911"/>
    </location>
</feature>
<dbReference type="InterPro" id="IPR027417">
    <property type="entry name" value="P-loop_NTPase"/>
</dbReference>
<dbReference type="SMART" id="SM00487">
    <property type="entry name" value="DEXDc"/>
    <property type="match status" value="1"/>
</dbReference>
<dbReference type="InterPro" id="IPR014001">
    <property type="entry name" value="Helicase_ATP-bd"/>
</dbReference>
<feature type="compositionally biased region" description="Low complexity" evidence="10">
    <location>
        <begin position="497"/>
        <end position="510"/>
    </location>
</feature>
<feature type="region of interest" description="Disordered" evidence="10">
    <location>
        <begin position="677"/>
        <end position="761"/>
    </location>
</feature>
<comment type="subcellular location">
    <subcellularLocation>
        <location evidence="1">Nucleus</location>
    </subcellularLocation>
</comment>
<evidence type="ECO:0000256" key="4">
    <source>
        <dbReference type="ARBA" id="ARBA00022801"/>
    </source>
</evidence>
<evidence type="ECO:0000256" key="2">
    <source>
        <dbReference type="ARBA" id="ARBA00022737"/>
    </source>
</evidence>
<evidence type="ECO:0000256" key="1">
    <source>
        <dbReference type="ARBA" id="ARBA00004123"/>
    </source>
</evidence>
<feature type="compositionally biased region" description="Low complexity" evidence="10">
    <location>
        <begin position="1853"/>
        <end position="1865"/>
    </location>
</feature>
<keyword evidence="2" id="KW-0677">Repeat</keyword>
<feature type="region of interest" description="Disordered" evidence="10">
    <location>
        <begin position="84"/>
        <end position="107"/>
    </location>
</feature>
<dbReference type="InterPro" id="IPR000953">
    <property type="entry name" value="Chromo/chromo_shadow_dom"/>
</dbReference>
<organism evidence="14 15">
    <name type="scientific">Amphimedon queenslandica</name>
    <name type="common">Sponge</name>
    <dbReference type="NCBI Taxonomy" id="400682"/>
    <lineage>
        <taxon>Eukaryota</taxon>
        <taxon>Metazoa</taxon>
        <taxon>Porifera</taxon>
        <taxon>Demospongiae</taxon>
        <taxon>Heteroscleromorpha</taxon>
        <taxon>Haplosclerida</taxon>
        <taxon>Niphatidae</taxon>
        <taxon>Amphimedon</taxon>
    </lineage>
</organism>
<reference evidence="15" key="1">
    <citation type="journal article" date="2010" name="Nature">
        <title>The Amphimedon queenslandica genome and the evolution of animal complexity.</title>
        <authorList>
            <person name="Srivastava M."/>
            <person name="Simakov O."/>
            <person name="Chapman J."/>
            <person name="Fahey B."/>
            <person name="Gauthier M.E."/>
            <person name="Mitros T."/>
            <person name="Richards G.S."/>
            <person name="Conaco C."/>
            <person name="Dacre M."/>
            <person name="Hellsten U."/>
            <person name="Larroux C."/>
            <person name="Putnam N.H."/>
            <person name="Stanke M."/>
            <person name="Adamska M."/>
            <person name="Darling A."/>
            <person name="Degnan S.M."/>
            <person name="Oakley T.H."/>
            <person name="Plachetzki D.C."/>
            <person name="Zhai Y."/>
            <person name="Adamski M."/>
            <person name="Calcino A."/>
            <person name="Cummins S.F."/>
            <person name="Goodstein D.M."/>
            <person name="Harris C."/>
            <person name="Jackson D.J."/>
            <person name="Leys S.P."/>
            <person name="Shu S."/>
            <person name="Woodcroft B.J."/>
            <person name="Vervoort M."/>
            <person name="Kosik K.S."/>
            <person name="Manning G."/>
            <person name="Degnan B.M."/>
            <person name="Rokhsar D.S."/>
        </authorList>
    </citation>
    <scope>NUCLEOTIDE SEQUENCE [LARGE SCALE GENOMIC DNA]</scope>
</reference>
<evidence type="ECO:0000256" key="6">
    <source>
        <dbReference type="ARBA" id="ARBA00023015"/>
    </source>
</evidence>
<proteinExistence type="predicted"/>
<dbReference type="GeneID" id="100633596"/>
<feature type="compositionally biased region" description="Polar residues" evidence="10">
    <location>
        <begin position="678"/>
        <end position="690"/>
    </location>
</feature>
<dbReference type="SUPFAM" id="SSF54160">
    <property type="entry name" value="Chromo domain-like"/>
    <property type="match status" value="2"/>
</dbReference>
<dbReference type="PROSITE" id="PS50013">
    <property type="entry name" value="CHROMO_2"/>
    <property type="match status" value="1"/>
</dbReference>
<dbReference type="InterPro" id="IPR051493">
    <property type="entry name" value="CHD"/>
</dbReference>
<dbReference type="InterPro" id="IPR000330">
    <property type="entry name" value="SNF2_N"/>
</dbReference>
<keyword evidence="15" id="KW-1185">Reference proteome</keyword>